<dbReference type="InterPro" id="IPR029058">
    <property type="entry name" value="AB_hydrolase_fold"/>
</dbReference>
<dbReference type="Proteomes" id="UP000239590">
    <property type="component" value="Unassembled WGS sequence"/>
</dbReference>
<dbReference type="EMBL" id="PTRA01000003">
    <property type="protein sequence ID" value="PQA56178.1"/>
    <property type="molecule type" value="Genomic_DNA"/>
</dbReference>
<reference evidence="2" key="1">
    <citation type="submission" date="2018-02" db="EMBL/GenBank/DDBJ databases">
        <title>Genome sequencing of Solimonas sp. HR-BB.</title>
        <authorList>
            <person name="Lee Y."/>
            <person name="Jeon C.O."/>
        </authorList>
    </citation>
    <scope>NUCLEOTIDE SEQUENCE [LARGE SCALE GENOMIC DNA]</scope>
    <source>
        <strain evidence="2">HR-U</strain>
    </source>
</reference>
<proteinExistence type="predicted"/>
<dbReference type="Gene3D" id="3.40.50.1820">
    <property type="entry name" value="alpha/beta hydrolase"/>
    <property type="match status" value="1"/>
</dbReference>
<dbReference type="AlphaFoldDB" id="A0A2S7IIF5"/>
<dbReference type="Pfam" id="PF11288">
    <property type="entry name" value="DUF3089"/>
    <property type="match status" value="1"/>
</dbReference>
<dbReference type="PROSITE" id="PS51257">
    <property type="entry name" value="PROKAR_LIPOPROTEIN"/>
    <property type="match status" value="1"/>
</dbReference>
<keyword evidence="2" id="KW-1185">Reference proteome</keyword>
<accession>A0A2S7IIF5</accession>
<evidence type="ECO:0000313" key="2">
    <source>
        <dbReference type="Proteomes" id="UP000239590"/>
    </source>
</evidence>
<protein>
    <submittedName>
        <fullName evidence="1">DUF3089 domain-containing protein</fullName>
    </submittedName>
</protein>
<name>A0A2S7IIF5_9BACT</name>
<dbReference type="InterPro" id="IPR021440">
    <property type="entry name" value="DUF3089"/>
</dbReference>
<dbReference type="SUPFAM" id="SSF53474">
    <property type="entry name" value="alpha/beta-Hydrolases"/>
    <property type="match status" value="1"/>
</dbReference>
<organism evidence="1 2">
    <name type="scientific">Siphonobacter curvatus</name>
    <dbReference type="NCBI Taxonomy" id="2094562"/>
    <lineage>
        <taxon>Bacteria</taxon>
        <taxon>Pseudomonadati</taxon>
        <taxon>Bacteroidota</taxon>
        <taxon>Cytophagia</taxon>
        <taxon>Cytophagales</taxon>
        <taxon>Cytophagaceae</taxon>
        <taxon>Siphonobacter</taxon>
    </lineage>
</organism>
<comment type="caution">
    <text evidence="1">The sequence shown here is derived from an EMBL/GenBank/DDBJ whole genome shotgun (WGS) entry which is preliminary data.</text>
</comment>
<sequence>MNSIFRVIPLILVVISGCARPKPYLIESAYRMDQQPSAPDYTRPAHWAALPDRKDAADLVPTHSSFTNQQATASVDAFFVYPTLYVGKPQGSQSWNADVNDPTLNARIDSSAITNQATVFNGSCKVYAPRYRQAHYAVFLTKDTAAQHQALDLAYTDVRTAFLYYLSHYNQGRPIIVAGHSQGSIHAIRLLQEFFDGKELQQQLVAAYLIGRPVTRQTFQSLRPIEKPGQSGTFASWCTFEKNFHPEPGFFQEGPEVICTNPLLWNSSETYAARSLHQGGVGRNLKFLPKLTDAQTHNGLLWISKPHVPGAFLLNIKNWHVADINLFYGNMRENVALQVNHYFQTHSAR</sequence>
<dbReference type="OrthoDB" id="9794645at2"/>
<dbReference type="RefSeq" id="WP_104714727.1">
    <property type="nucleotide sequence ID" value="NZ_PTRA01000003.1"/>
</dbReference>
<evidence type="ECO:0000313" key="1">
    <source>
        <dbReference type="EMBL" id="PQA56178.1"/>
    </source>
</evidence>
<gene>
    <name evidence="1" type="ORF">C5O19_17650</name>
</gene>